<dbReference type="GeneID" id="108671353"/>
<sequence length="260" mass="28740">MRTKTRVKRHNKLVMIDRYSMKTSTPLQQLLCWAAASALLCAVAQAGQPASAALTSTSFESFTWRNTTQLEVCFYDVPTTTNPKTNRLNVAPIDFTYETISIECTGTPFTFAYDDNETNVFISPGCAEPANGGLLCGAVEVDPDTLSYDTLQTYQVFTESLRASSKFRMFIKPEVLFMDRLKEAQVTMVRGVGADYNISNCTLLTTSTCYFSDLNVIDLLCTETLDEQGEPINVCDASFDDTVVANQTAVSSVVLSYEKE</sequence>
<proteinExistence type="predicted"/>
<reference evidence="2" key="1">
    <citation type="submission" date="2025-08" db="UniProtKB">
        <authorList>
            <consortium name="RefSeq"/>
        </authorList>
    </citation>
    <scope>IDENTIFICATION</scope>
</reference>
<accession>A0A979FRD9</accession>
<gene>
    <name evidence="2" type="primary">LOC108671353</name>
</gene>
<dbReference type="RefSeq" id="XP_047738992.1">
    <property type="nucleotide sequence ID" value="XM_047883036.1"/>
</dbReference>
<keyword evidence="1" id="KW-1185">Reference proteome</keyword>
<dbReference type="Proteomes" id="UP000694843">
    <property type="component" value="Unplaced"/>
</dbReference>
<evidence type="ECO:0000313" key="1">
    <source>
        <dbReference type="Proteomes" id="UP000694843"/>
    </source>
</evidence>
<dbReference type="KEGG" id="hazt:108671353"/>
<evidence type="ECO:0000313" key="2">
    <source>
        <dbReference type="RefSeq" id="XP_047738992.1"/>
    </source>
</evidence>
<feature type="non-terminal residue" evidence="2">
    <location>
        <position position="260"/>
    </location>
</feature>
<name>A0A979FRD9_HYAAZ</name>
<organism evidence="1 2">
    <name type="scientific">Hyalella azteca</name>
    <name type="common">Amphipod</name>
    <dbReference type="NCBI Taxonomy" id="294128"/>
    <lineage>
        <taxon>Eukaryota</taxon>
        <taxon>Metazoa</taxon>
        <taxon>Ecdysozoa</taxon>
        <taxon>Arthropoda</taxon>
        <taxon>Crustacea</taxon>
        <taxon>Multicrustacea</taxon>
        <taxon>Malacostraca</taxon>
        <taxon>Eumalacostraca</taxon>
        <taxon>Peracarida</taxon>
        <taxon>Amphipoda</taxon>
        <taxon>Senticaudata</taxon>
        <taxon>Talitrida</taxon>
        <taxon>Talitroidea</taxon>
        <taxon>Hyalellidae</taxon>
        <taxon>Hyalella</taxon>
    </lineage>
</organism>
<dbReference type="AlphaFoldDB" id="A0A979FRD9"/>
<protein>
    <submittedName>
        <fullName evidence="2">Uncharacterized protein LOC108671353</fullName>
    </submittedName>
</protein>